<dbReference type="PANTHER" id="PTHR44591:SF19">
    <property type="entry name" value="TWO-COMPONENT RESPONSE REGULATOR-RELATED"/>
    <property type="match status" value="1"/>
</dbReference>
<evidence type="ECO:0000256" key="1">
    <source>
        <dbReference type="ARBA" id="ARBA00022553"/>
    </source>
</evidence>
<accession>A0A0F8XJK1</accession>
<dbReference type="InterPro" id="IPR001789">
    <property type="entry name" value="Sig_transdc_resp-reg_receiver"/>
</dbReference>
<feature type="domain" description="HDOD" evidence="3">
    <location>
        <begin position="140"/>
        <end position="201"/>
    </location>
</feature>
<dbReference type="EMBL" id="LAZR01058709">
    <property type="protein sequence ID" value="KKK69312.1"/>
    <property type="molecule type" value="Genomic_DNA"/>
</dbReference>
<feature type="domain" description="Response regulatory" evidence="2">
    <location>
        <begin position="4"/>
        <end position="119"/>
    </location>
</feature>
<protein>
    <recommendedName>
        <fullName evidence="5">Response regulatory domain-containing protein</fullName>
    </recommendedName>
</protein>
<evidence type="ECO:0008006" key="5">
    <source>
        <dbReference type="Google" id="ProtNLM"/>
    </source>
</evidence>
<dbReference type="SMART" id="SM00448">
    <property type="entry name" value="REC"/>
    <property type="match status" value="1"/>
</dbReference>
<dbReference type="Gene3D" id="3.40.50.2300">
    <property type="match status" value="1"/>
</dbReference>
<keyword evidence="1" id="KW-0597">Phosphoprotein</keyword>
<dbReference type="CDD" id="cd17569">
    <property type="entry name" value="REC_HupR-like"/>
    <property type="match status" value="1"/>
</dbReference>
<dbReference type="PROSITE" id="PS50110">
    <property type="entry name" value="RESPONSE_REGULATORY"/>
    <property type="match status" value="1"/>
</dbReference>
<proteinExistence type="predicted"/>
<dbReference type="InterPro" id="IPR013976">
    <property type="entry name" value="HDOD"/>
</dbReference>
<evidence type="ECO:0000313" key="4">
    <source>
        <dbReference type="EMBL" id="KKK69312.1"/>
    </source>
</evidence>
<dbReference type="GO" id="GO:0000160">
    <property type="term" value="P:phosphorelay signal transduction system"/>
    <property type="evidence" value="ECO:0007669"/>
    <property type="project" value="InterPro"/>
</dbReference>
<reference evidence="4" key="1">
    <citation type="journal article" date="2015" name="Nature">
        <title>Complex archaea that bridge the gap between prokaryotes and eukaryotes.</title>
        <authorList>
            <person name="Spang A."/>
            <person name="Saw J.H."/>
            <person name="Jorgensen S.L."/>
            <person name="Zaremba-Niedzwiedzka K."/>
            <person name="Martijn J."/>
            <person name="Lind A.E."/>
            <person name="van Eijk R."/>
            <person name="Schleper C."/>
            <person name="Guy L."/>
            <person name="Ettema T.J."/>
        </authorList>
    </citation>
    <scope>NUCLEOTIDE SEQUENCE</scope>
</reference>
<dbReference type="PANTHER" id="PTHR44591">
    <property type="entry name" value="STRESS RESPONSE REGULATOR PROTEIN 1"/>
    <property type="match status" value="1"/>
</dbReference>
<name>A0A0F8XJK1_9ZZZZ</name>
<dbReference type="Pfam" id="PF00072">
    <property type="entry name" value="Response_reg"/>
    <property type="match status" value="1"/>
</dbReference>
<evidence type="ECO:0000259" key="2">
    <source>
        <dbReference type="PROSITE" id="PS50110"/>
    </source>
</evidence>
<gene>
    <name evidence="4" type="ORF">LCGC14_2935290</name>
</gene>
<dbReference type="Gene3D" id="1.10.3210.10">
    <property type="entry name" value="Hypothetical protein af1432"/>
    <property type="match status" value="1"/>
</dbReference>
<sequence length="201" mass="22344">MKRHILFVDDEPKVLQGLQRMLRSLRHDWDMEFVESGPDALDRLAGLPFDVVVSDMRMPGMDGSELLQEIATRYPATVRMILSGQCERNAVLKCVGPTHQFLTKPCDSELLKTTVAKACRLRDHLPDEWIKQVVSSVQSLPSWPSNCSEFTEQLQSPAPSIRRLGEIVSHDPALAAKIVQLVSSGFFGSPQRVGNPAHAVS</sequence>
<dbReference type="Pfam" id="PF08668">
    <property type="entry name" value="HDOD"/>
    <property type="match status" value="1"/>
</dbReference>
<dbReference type="InterPro" id="IPR011006">
    <property type="entry name" value="CheY-like_superfamily"/>
</dbReference>
<organism evidence="4">
    <name type="scientific">marine sediment metagenome</name>
    <dbReference type="NCBI Taxonomy" id="412755"/>
    <lineage>
        <taxon>unclassified sequences</taxon>
        <taxon>metagenomes</taxon>
        <taxon>ecological metagenomes</taxon>
    </lineage>
</organism>
<dbReference type="AlphaFoldDB" id="A0A0F8XJK1"/>
<dbReference type="InterPro" id="IPR050595">
    <property type="entry name" value="Bact_response_regulator"/>
</dbReference>
<comment type="caution">
    <text evidence="4">The sequence shown here is derived from an EMBL/GenBank/DDBJ whole genome shotgun (WGS) entry which is preliminary data.</text>
</comment>
<dbReference type="SUPFAM" id="SSF109604">
    <property type="entry name" value="HD-domain/PDEase-like"/>
    <property type="match status" value="1"/>
</dbReference>
<feature type="non-terminal residue" evidence="4">
    <location>
        <position position="201"/>
    </location>
</feature>
<evidence type="ECO:0000259" key="3">
    <source>
        <dbReference type="PROSITE" id="PS51833"/>
    </source>
</evidence>
<dbReference type="SUPFAM" id="SSF52172">
    <property type="entry name" value="CheY-like"/>
    <property type="match status" value="1"/>
</dbReference>
<dbReference type="PROSITE" id="PS51833">
    <property type="entry name" value="HDOD"/>
    <property type="match status" value="1"/>
</dbReference>